<dbReference type="PANTHER" id="PTHR13454">
    <property type="entry name" value="PROTEIN MCM10 HOMOLOG"/>
    <property type="match status" value="1"/>
</dbReference>
<dbReference type="InterPro" id="IPR040184">
    <property type="entry name" value="Mcm10"/>
</dbReference>
<dbReference type="GO" id="GO:0006270">
    <property type="term" value="P:DNA replication initiation"/>
    <property type="evidence" value="ECO:0007669"/>
    <property type="project" value="InterPro"/>
</dbReference>
<evidence type="ECO:0000256" key="1">
    <source>
        <dbReference type="SAM" id="MobiDB-lite"/>
    </source>
</evidence>
<evidence type="ECO:0000313" key="3">
    <source>
        <dbReference type="EMBL" id="GAX14279.1"/>
    </source>
</evidence>
<dbReference type="Proteomes" id="UP000198406">
    <property type="component" value="Unassembled WGS sequence"/>
</dbReference>
<feature type="compositionally biased region" description="Basic and acidic residues" evidence="1">
    <location>
        <begin position="265"/>
        <end position="275"/>
    </location>
</feature>
<dbReference type="GO" id="GO:0003697">
    <property type="term" value="F:single-stranded DNA binding"/>
    <property type="evidence" value="ECO:0007669"/>
    <property type="project" value="InterPro"/>
</dbReference>
<dbReference type="GO" id="GO:0043596">
    <property type="term" value="C:nuclear replication fork"/>
    <property type="evidence" value="ECO:0007669"/>
    <property type="project" value="TreeGrafter"/>
</dbReference>
<sequence>MDDLFALVEEDDNQQVLGGDDASQTSDPRRGASTSPAPPRDNIQERLSSSIDAQIGLRIINRKISGAEMMDMIAASVYRSPAMLSAMSLNDLNNHILAEPTLVVDASTVCGRTNFCTVGMVFSNSGTRTSSTGNAFCALTLGNFASGPAISVLLFGTAYSKYVRALTPGKVVFLENPRLVPSKSNKSDRKETSISFSVSIEREIQLVGDAQDFGICKAMVRGKNENGQWTDNAKRCKTYVDTRECLYCKVHRQQNNVVDESSGNKMEKLRQEARENPSQTKLPGHRPGDHLQKPTNPAQSMLRSAAQPSVGSSVRAYQPYEARQQSTNPLLKDCVAKPAVRRGAGSAALSKNLHQGSTKMTPATTSQLPCRGIASNKRSSVSTTSKPDLLSQITGGRSNGNKRKFASVNTDTGHFDGQVPVPKPKQFAPIDRERASMYQAKHQRPVLEVGSKSETYIRMRQRQLAEQRKCDIKSLPLRPTPQNRLLSQKNGSHVLQKAKGSDIFGSVSKDEMARVMAAKSRFADEADAEEYARARQAVSELEKEEFKTLRKDKNKQNTTNQRPSSIKTEYFCIQCKRNYVKVPPSCHLMEHKIRVDRKILGNQTTAEKRMMLSTKSVEDGGMVLAQGIDWDSRFSYRS</sequence>
<evidence type="ECO:0000259" key="2">
    <source>
        <dbReference type="Pfam" id="PF22379"/>
    </source>
</evidence>
<organism evidence="3 4">
    <name type="scientific">Fistulifera solaris</name>
    <name type="common">Oleaginous diatom</name>
    <dbReference type="NCBI Taxonomy" id="1519565"/>
    <lineage>
        <taxon>Eukaryota</taxon>
        <taxon>Sar</taxon>
        <taxon>Stramenopiles</taxon>
        <taxon>Ochrophyta</taxon>
        <taxon>Bacillariophyta</taxon>
        <taxon>Bacillariophyceae</taxon>
        <taxon>Bacillariophycidae</taxon>
        <taxon>Naviculales</taxon>
        <taxon>Naviculaceae</taxon>
        <taxon>Fistulifera</taxon>
    </lineage>
</organism>
<dbReference type="InterPro" id="IPR012340">
    <property type="entry name" value="NA-bd_OB-fold"/>
</dbReference>
<feature type="compositionally biased region" description="Polar residues" evidence="1">
    <location>
        <begin position="352"/>
        <end position="368"/>
    </location>
</feature>
<dbReference type="InParanoid" id="A0A1Z5JJV9"/>
<feature type="compositionally biased region" description="Polar residues" evidence="1">
    <location>
        <begin position="376"/>
        <end position="396"/>
    </location>
</feature>
<evidence type="ECO:0000313" key="4">
    <source>
        <dbReference type="Proteomes" id="UP000198406"/>
    </source>
</evidence>
<feature type="compositionally biased region" description="Polar residues" evidence="1">
    <location>
        <begin position="293"/>
        <end position="311"/>
    </location>
</feature>
<accession>A0A1Z5JJV9</accession>
<reference evidence="3 4" key="1">
    <citation type="journal article" date="2015" name="Plant Cell">
        <title>Oil accumulation by the oleaginous diatom Fistulifera solaris as revealed by the genome and transcriptome.</title>
        <authorList>
            <person name="Tanaka T."/>
            <person name="Maeda Y."/>
            <person name="Veluchamy A."/>
            <person name="Tanaka M."/>
            <person name="Abida H."/>
            <person name="Marechal E."/>
            <person name="Bowler C."/>
            <person name="Muto M."/>
            <person name="Sunaga Y."/>
            <person name="Tanaka M."/>
            <person name="Yoshino T."/>
            <person name="Taniguchi T."/>
            <person name="Fukuda Y."/>
            <person name="Nemoto M."/>
            <person name="Matsumoto M."/>
            <person name="Wong P.S."/>
            <person name="Aburatani S."/>
            <person name="Fujibuchi W."/>
        </authorList>
    </citation>
    <scope>NUCLEOTIDE SEQUENCE [LARGE SCALE GENOMIC DNA]</scope>
    <source>
        <strain evidence="3 4">JPCC DA0580</strain>
    </source>
</reference>
<keyword evidence="4" id="KW-1185">Reference proteome</keyword>
<feature type="region of interest" description="Disordered" evidence="1">
    <location>
        <begin position="10"/>
        <end position="43"/>
    </location>
</feature>
<dbReference type="AlphaFoldDB" id="A0A1Z5JJV9"/>
<dbReference type="PANTHER" id="PTHR13454:SF11">
    <property type="entry name" value="PROTEIN MCM10 HOMOLOG"/>
    <property type="match status" value="1"/>
</dbReference>
<feature type="domain" description="MCM10 OB-fold" evidence="2">
    <location>
        <begin position="56"/>
        <end position="199"/>
    </location>
</feature>
<dbReference type="EMBL" id="BDSP01000078">
    <property type="protein sequence ID" value="GAX14279.1"/>
    <property type="molecule type" value="Genomic_DNA"/>
</dbReference>
<comment type="caution">
    <text evidence="3">The sequence shown here is derived from an EMBL/GenBank/DDBJ whole genome shotgun (WGS) entry which is preliminary data.</text>
</comment>
<protein>
    <recommendedName>
        <fullName evidence="2">MCM10 OB-fold domain-containing protein</fullName>
    </recommendedName>
</protein>
<dbReference type="InterPro" id="IPR055065">
    <property type="entry name" value="OB_MCM10"/>
</dbReference>
<name>A0A1Z5JJV9_FISSO</name>
<dbReference type="GO" id="GO:0003688">
    <property type="term" value="F:DNA replication origin binding"/>
    <property type="evidence" value="ECO:0007669"/>
    <property type="project" value="TreeGrafter"/>
</dbReference>
<proteinExistence type="predicted"/>
<dbReference type="OrthoDB" id="273123at2759"/>
<dbReference type="Gene3D" id="2.40.50.140">
    <property type="entry name" value="Nucleic acid-binding proteins"/>
    <property type="match status" value="1"/>
</dbReference>
<gene>
    <name evidence="3" type="ORF">FisN_1Hh475</name>
</gene>
<dbReference type="Pfam" id="PF22379">
    <property type="entry name" value="OB_MCM10"/>
    <property type="match status" value="1"/>
</dbReference>
<feature type="region of interest" description="Disordered" evidence="1">
    <location>
        <begin position="346"/>
        <end position="424"/>
    </location>
</feature>
<feature type="region of interest" description="Disordered" evidence="1">
    <location>
        <begin position="259"/>
        <end position="311"/>
    </location>
</feature>